<organism evidence="14 15">
    <name type="scientific">Caenorhabditis angaria</name>
    <dbReference type="NCBI Taxonomy" id="860376"/>
    <lineage>
        <taxon>Eukaryota</taxon>
        <taxon>Metazoa</taxon>
        <taxon>Ecdysozoa</taxon>
        <taxon>Nematoda</taxon>
        <taxon>Chromadorea</taxon>
        <taxon>Rhabditida</taxon>
        <taxon>Rhabditina</taxon>
        <taxon>Rhabditomorpha</taxon>
        <taxon>Rhabditoidea</taxon>
        <taxon>Rhabditidae</taxon>
        <taxon>Peloderinae</taxon>
        <taxon>Caenorhabditis</taxon>
    </lineage>
</organism>
<dbReference type="PROSITE" id="PS50893">
    <property type="entry name" value="ABC_TRANSPORTER_2"/>
    <property type="match status" value="2"/>
</dbReference>
<evidence type="ECO:0000256" key="10">
    <source>
        <dbReference type="SAM" id="MobiDB-lite"/>
    </source>
</evidence>
<dbReference type="InterPro" id="IPR017871">
    <property type="entry name" value="ABC_transporter-like_CS"/>
</dbReference>
<evidence type="ECO:0000259" key="13">
    <source>
        <dbReference type="PROSITE" id="PS50929"/>
    </source>
</evidence>
<evidence type="ECO:0000256" key="8">
    <source>
        <dbReference type="ARBA" id="ARBA00022989"/>
    </source>
</evidence>
<feature type="domain" description="ABC transmembrane type-1" evidence="13">
    <location>
        <begin position="128"/>
        <end position="400"/>
    </location>
</feature>
<dbReference type="InterPro" id="IPR036640">
    <property type="entry name" value="ABC1_TM_sf"/>
</dbReference>
<dbReference type="GO" id="GO:0140359">
    <property type="term" value="F:ABC-type transporter activity"/>
    <property type="evidence" value="ECO:0007669"/>
    <property type="project" value="InterPro"/>
</dbReference>
<evidence type="ECO:0000256" key="9">
    <source>
        <dbReference type="ARBA" id="ARBA00023136"/>
    </source>
</evidence>
<keyword evidence="9 11" id="KW-0472">Membrane</keyword>
<accession>A0A9P1J4G6</accession>
<dbReference type="FunFam" id="3.40.50.300:FF:000973">
    <property type="entry name" value="Multidrug resistance-associated protein 4"/>
    <property type="match status" value="1"/>
</dbReference>
<evidence type="ECO:0000256" key="1">
    <source>
        <dbReference type="ARBA" id="ARBA00004141"/>
    </source>
</evidence>
<dbReference type="PANTHER" id="PTHR24223:SF456">
    <property type="entry name" value="MULTIDRUG RESISTANCE-ASSOCIATED PROTEIN LETHAL(2)03659"/>
    <property type="match status" value="1"/>
</dbReference>
<keyword evidence="5" id="KW-0677">Repeat</keyword>
<protein>
    <recommendedName>
        <fullName evidence="16">Multidrug resistance-associated protein lethal(2)03659</fullName>
    </recommendedName>
</protein>
<evidence type="ECO:0000313" key="15">
    <source>
        <dbReference type="Proteomes" id="UP001152747"/>
    </source>
</evidence>
<feature type="compositionally biased region" description="Polar residues" evidence="10">
    <location>
        <begin position="30"/>
        <end position="39"/>
    </location>
</feature>
<comment type="similarity">
    <text evidence="2">Belongs to the ABC transporter superfamily. ABCC family. Conjugate transporter (TC 3.A.1.208) subfamily.</text>
</comment>
<evidence type="ECO:0000256" key="11">
    <source>
        <dbReference type="SAM" id="Phobius"/>
    </source>
</evidence>
<feature type="transmembrane region" description="Helical" evidence="11">
    <location>
        <begin position="236"/>
        <end position="255"/>
    </location>
</feature>
<feature type="domain" description="ABC transmembrane type-1" evidence="13">
    <location>
        <begin position="786"/>
        <end position="1089"/>
    </location>
</feature>
<comment type="subcellular location">
    <subcellularLocation>
        <location evidence="1">Membrane</location>
        <topology evidence="1">Multi-pass membrane protein</topology>
    </subcellularLocation>
</comment>
<feature type="transmembrane region" description="Helical" evidence="11">
    <location>
        <begin position="261"/>
        <end position="282"/>
    </location>
</feature>
<feature type="transmembrane region" description="Helical" evidence="11">
    <location>
        <begin position="948"/>
        <end position="966"/>
    </location>
</feature>
<dbReference type="GO" id="GO:0016020">
    <property type="term" value="C:membrane"/>
    <property type="evidence" value="ECO:0007669"/>
    <property type="project" value="UniProtKB-SubCell"/>
</dbReference>
<dbReference type="CDD" id="cd03250">
    <property type="entry name" value="ABCC_MRP_domain1"/>
    <property type="match status" value="1"/>
</dbReference>
<evidence type="ECO:0000256" key="4">
    <source>
        <dbReference type="ARBA" id="ARBA00022692"/>
    </source>
</evidence>
<keyword evidence="7" id="KW-0067">ATP-binding</keyword>
<dbReference type="Pfam" id="PF00664">
    <property type="entry name" value="ABC_membrane"/>
    <property type="match status" value="2"/>
</dbReference>
<feature type="transmembrane region" description="Helical" evidence="11">
    <location>
        <begin position="920"/>
        <end position="942"/>
    </location>
</feature>
<evidence type="ECO:0000256" key="2">
    <source>
        <dbReference type="ARBA" id="ARBA00009726"/>
    </source>
</evidence>
<sequence length="1384" mass="155973">MSLTDPQKPKSDCETPLIKEDEKKDDNGNPMENGNQTNDFPGLDLHESSEQNAGCFSMIFFWYVFQYLWRTRRMTKDKDLLEQPINRFQAKIASEELELIWEQVRANGGSFFSAVFKSINHRFYSLGVLLLLEEAVHLAQPIYMGRLMAYFRTDSGLTEYDAFIAALGVSVSSLISPIIHHPYFHGLLKLGTAMRSATSGMLFKKGLTLSSSSVQQTSTGQLINLLSTDVIKFDSAFIFLHYLWLCPLILVTYGYVIWTEIGASCLAGFAVQFVLIFVQGMLSRQMGINRALIAERADNRLSVMNEIISGIRVIKMYAWEKSFSDVVNDLRNFEIEKIKLSSIYSGCVMGVFFTSGKVALLAALLVYVYLDASKLTAEKFLVASALYNSCRLPFSLFLPLALHFLFEVKTTCTRIENFLKLREHSNTTSEESRDTDERVLVKVDKADEPEWVISKKQTNNPIISLKNVTTKWTADTAEQQNCGIRNVTLEIKSGECIAIVGQVGSGKSTMLSSILGEATITKGKLNVSGKIAYCSQEAWIHSGTVRDNILFGSEYSEKRYAKAVEVCNLLPDFKQLVDGDMTQVGDKGSTLSGGQRARVSLARAVYSDAHIYLLDDPLSAVDANVGQKLYTRVIQNHLKDKLVVLVTHQIQYLENLPKVILMNDGAVVGTGQIAQLKKDFSELFVELELENETITEEPAKLTGRSISRTSGRLMSGLSERRTSATSKNDLSSLGSFEVLEKLVENDATIDAELSAKFDEARSSGSVSFSIYWEYIKEMSKPRSMGAALMLFVIATQLLFNFCDWWLQKWLTAAERKASLINNGTMADDEFLDTYNIFGFEFNITLDIYQHAFTFLTILLLICGVLRCVWFRIAQIGASRRFHSNMFKAVVNTDAAFFDTNSVGRILNRFSKDMSQVDNELSFVFFEFIMGMLSFVGMLTVIIVMNPLVLLLSTPIIVGFWVVRQIYISRSRDLKRIEATTRSPMNTHVSATLMGLSTIRAYGKEKEMLQVFYKTHDMNCAAFNMSLITSRWFAVCIDFLVATFITVVAFVSVWQYKNLSSGEVGLMLLYAVQLTGFFSWIMRQSAELQNGMVSVERIIEYTKLKSEHEMRRTKIEKYKDEELGKRWPSQGAIQFNDVNVYYGEEKVLNDLSFEIMPRQKIGIAGRTGAGKSTLLRVLFGLKEQKTGNIIIDDVDVDQISLQYRRKGMAIIPQEPVLFIGTLRRNLDPFDEYNDDVLWNALEQCELKDLIKDMGGLSAPMQEGGSNFSVGQRQLVCLARALIHHAMILVIDEATANVDGRTDAIIQKTIRTQFAKSTVLTIAHRLNTIMESDKIMVFENGILVEFDNPRNLMHNTDSHLWGLAIQSGKENAMALRKMTNAPYLRK</sequence>
<dbReference type="SUPFAM" id="SSF90123">
    <property type="entry name" value="ABC transporter transmembrane region"/>
    <property type="match status" value="2"/>
</dbReference>
<feature type="domain" description="ABC transporter" evidence="12">
    <location>
        <begin position="463"/>
        <end position="689"/>
    </location>
</feature>
<evidence type="ECO:0000313" key="14">
    <source>
        <dbReference type="EMBL" id="CAI5454799.1"/>
    </source>
</evidence>
<feature type="transmembrane region" description="Helical" evidence="11">
    <location>
        <begin position="51"/>
        <end position="69"/>
    </location>
</feature>
<dbReference type="InterPro" id="IPR003593">
    <property type="entry name" value="AAA+_ATPase"/>
</dbReference>
<dbReference type="CDD" id="cd03244">
    <property type="entry name" value="ABCC_MRP_domain2"/>
    <property type="match status" value="1"/>
</dbReference>
<dbReference type="Gene3D" id="1.20.1560.10">
    <property type="entry name" value="ABC transporter type 1, transmembrane domain"/>
    <property type="match status" value="2"/>
</dbReference>
<dbReference type="GO" id="GO:0005524">
    <property type="term" value="F:ATP binding"/>
    <property type="evidence" value="ECO:0007669"/>
    <property type="project" value="UniProtKB-KW"/>
</dbReference>
<keyword evidence="4 11" id="KW-0812">Transmembrane</keyword>
<dbReference type="Pfam" id="PF00005">
    <property type="entry name" value="ABC_tran"/>
    <property type="match status" value="2"/>
</dbReference>
<feature type="region of interest" description="Disordered" evidence="10">
    <location>
        <begin position="1"/>
        <end position="44"/>
    </location>
</feature>
<dbReference type="PROSITE" id="PS00211">
    <property type="entry name" value="ABC_TRANSPORTER_1"/>
    <property type="match status" value="2"/>
</dbReference>
<dbReference type="FunFam" id="3.40.50.300:FF:000163">
    <property type="entry name" value="Multidrug resistance-associated protein member 4"/>
    <property type="match status" value="1"/>
</dbReference>
<feature type="transmembrane region" description="Helical" evidence="11">
    <location>
        <begin position="163"/>
        <end position="184"/>
    </location>
</feature>
<dbReference type="InterPro" id="IPR011527">
    <property type="entry name" value="ABC1_TM_dom"/>
</dbReference>
<name>A0A9P1J4G6_9PELO</name>
<proteinExistence type="inferred from homology"/>
<feature type="transmembrane region" description="Helical" evidence="11">
    <location>
        <begin position="1063"/>
        <end position="1081"/>
    </location>
</feature>
<evidence type="ECO:0000256" key="7">
    <source>
        <dbReference type="ARBA" id="ARBA00022840"/>
    </source>
</evidence>
<dbReference type="GO" id="GO:0016887">
    <property type="term" value="F:ATP hydrolysis activity"/>
    <property type="evidence" value="ECO:0007669"/>
    <property type="project" value="InterPro"/>
</dbReference>
<dbReference type="InterPro" id="IPR003439">
    <property type="entry name" value="ABC_transporter-like_ATP-bd"/>
</dbReference>
<feature type="compositionally biased region" description="Basic and acidic residues" evidence="10">
    <location>
        <begin position="7"/>
        <end position="27"/>
    </location>
</feature>
<evidence type="ECO:0000256" key="5">
    <source>
        <dbReference type="ARBA" id="ARBA00022737"/>
    </source>
</evidence>
<evidence type="ECO:0000256" key="3">
    <source>
        <dbReference type="ARBA" id="ARBA00022448"/>
    </source>
</evidence>
<dbReference type="FunFam" id="1.20.1560.10:FF:000014">
    <property type="entry name" value="Multidrug resistance-associated protein member 4"/>
    <property type="match status" value="1"/>
</dbReference>
<comment type="caution">
    <text evidence="14">The sequence shown here is derived from an EMBL/GenBank/DDBJ whole genome shotgun (WGS) entry which is preliminary data.</text>
</comment>
<keyword evidence="15" id="KW-1185">Reference proteome</keyword>
<dbReference type="SMART" id="SM00382">
    <property type="entry name" value="AAA"/>
    <property type="match status" value="2"/>
</dbReference>
<feature type="transmembrane region" description="Helical" evidence="11">
    <location>
        <begin position="847"/>
        <end position="870"/>
    </location>
</feature>
<evidence type="ECO:0000256" key="6">
    <source>
        <dbReference type="ARBA" id="ARBA00022741"/>
    </source>
</evidence>
<dbReference type="InterPro" id="IPR050173">
    <property type="entry name" value="ABC_transporter_C-like"/>
</dbReference>
<keyword evidence="8 11" id="KW-1133">Transmembrane helix</keyword>
<dbReference type="PANTHER" id="PTHR24223">
    <property type="entry name" value="ATP-BINDING CASSETTE SUB-FAMILY C"/>
    <property type="match status" value="1"/>
</dbReference>
<feature type="transmembrane region" description="Helical" evidence="11">
    <location>
        <begin position="1031"/>
        <end position="1051"/>
    </location>
</feature>
<dbReference type="OrthoDB" id="6500128at2759"/>
<keyword evidence="3" id="KW-0813">Transport</keyword>
<feature type="domain" description="ABC transporter" evidence="12">
    <location>
        <begin position="1132"/>
        <end position="1363"/>
    </location>
</feature>
<dbReference type="Proteomes" id="UP001152747">
    <property type="component" value="Unassembled WGS sequence"/>
</dbReference>
<dbReference type="EMBL" id="CANHGI010000006">
    <property type="protein sequence ID" value="CAI5454799.1"/>
    <property type="molecule type" value="Genomic_DNA"/>
</dbReference>
<keyword evidence="6" id="KW-0547">Nucleotide-binding</keyword>
<feature type="transmembrane region" description="Helical" evidence="11">
    <location>
        <begin position="343"/>
        <end position="370"/>
    </location>
</feature>
<dbReference type="SUPFAM" id="SSF52540">
    <property type="entry name" value="P-loop containing nucleoside triphosphate hydrolases"/>
    <property type="match status" value="2"/>
</dbReference>
<gene>
    <name evidence="14" type="ORF">CAMP_LOCUS17436</name>
</gene>
<evidence type="ECO:0000259" key="12">
    <source>
        <dbReference type="PROSITE" id="PS50893"/>
    </source>
</evidence>
<dbReference type="InterPro" id="IPR027417">
    <property type="entry name" value="P-loop_NTPase"/>
</dbReference>
<evidence type="ECO:0008006" key="16">
    <source>
        <dbReference type="Google" id="ProtNLM"/>
    </source>
</evidence>
<feature type="transmembrane region" description="Helical" evidence="11">
    <location>
        <begin position="786"/>
        <end position="806"/>
    </location>
</feature>
<dbReference type="Gene3D" id="3.40.50.300">
    <property type="entry name" value="P-loop containing nucleotide triphosphate hydrolases"/>
    <property type="match status" value="2"/>
</dbReference>
<dbReference type="PROSITE" id="PS50929">
    <property type="entry name" value="ABC_TM1F"/>
    <property type="match status" value="2"/>
</dbReference>
<reference evidence="14" key="1">
    <citation type="submission" date="2022-11" db="EMBL/GenBank/DDBJ databases">
        <authorList>
            <person name="Kikuchi T."/>
        </authorList>
    </citation>
    <scope>NUCLEOTIDE SEQUENCE</scope>
    <source>
        <strain evidence="14">PS1010</strain>
    </source>
</reference>